<evidence type="ECO:0000256" key="6">
    <source>
        <dbReference type="SAM" id="SignalP"/>
    </source>
</evidence>
<keyword evidence="6" id="KW-0732">Signal</keyword>
<dbReference type="EC" id="2.4.1.-" evidence="5"/>
<dbReference type="InterPro" id="IPR035595">
    <property type="entry name" value="UDP_glycos_trans_CS"/>
</dbReference>
<dbReference type="InterPro" id="IPR050271">
    <property type="entry name" value="UDP-glycosyltransferase"/>
</dbReference>
<evidence type="ECO:0000256" key="1">
    <source>
        <dbReference type="ARBA" id="ARBA00009995"/>
    </source>
</evidence>
<sequence length="492" mass="54090">MDWRRLGLACLCLLAVLPNGQCGRVLSVVLPGPQSHLFGMKKVSEAVAARGHAVQFLALDTDAAKLQPTNIPISTYTLPPRRPGELDAASLKLNGPQTFLQAIGQITNLFENACCSLLSNDTLMDQLKEYNPELMLAETMSPCTQVLASRLDVPFVNFWLAAPIEPFATSLWRGSNRNAFTPNPLAYFPQMETNIQTQHMSFVERLKNFVTYWKFQWQDYTIVRPLIHGFFERFGVDVNLPRERRRLTMTLCIADFAIEWLRPMPPNFKLIGPLLPEPARPLPADLEAFMEGAGDNGVLYVAMGTVATLGLKERQAMAAAFAKLPSRVLWRLSKSELPDENAIADLHLGNNTKVATWLPQNDVLGHPRTKAFLSHCGVNGLYEAAYHGVPIVALPFFADQPANADKAVSRGFALRVSHQDIGTERFPDTIKRVLTGPSFSAAALQLSVKLRARPRTPTQEATDCGGAPFALLKAACNSLAGGLLNGGKKKFA</sequence>
<proteinExistence type="inferred from homology"/>
<dbReference type="InterPro" id="IPR002213">
    <property type="entry name" value="UDP_glucos_trans"/>
</dbReference>
<protein>
    <recommendedName>
        <fullName evidence="5">Glycosyltransferase</fullName>
        <ecNumber evidence="5">2.4.1.-</ecNumber>
    </recommendedName>
</protein>
<dbReference type="Gene3D" id="3.40.50.2000">
    <property type="entry name" value="Glycogen Phosphorylase B"/>
    <property type="match status" value="2"/>
</dbReference>
<dbReference type="PROSITE" id="PS00375">
    <property type="entry name" value="UDPGT"/>
    <property type="match status" value="1"/>
</dbReference>
<dbReference type="PANTHER" id="PTHR48043:SF145">
    <property type="entry name" value="FI06409P-RELATED"/>
    <property type="match status" value="1"/>
</dbReference>
<dbReference type="CDD" id="cd03784">
    <property type="entry name" value="GT1_Gtf-like"/>
    <property type="match status" value="1"/>
</dbReference>
<evidence type="ECO:0000313" key="7">
    <source>
        <dbReference type="EMBL" id="KAK9918532.1"/>
    </source>
</evidence>
<comment type="similarity">
    <text evidence="1 4">Belongs to the UDP-glycosyltransferase family.</text>
</comment>
<evidence type="ECO:0000256" key="4">
    <source>
        <dbReference type="RuleBase" id="RU003718"/>
    </source>
</evidence>
<evidence type="ECO:0000313" key="8">
    <source>
        <dbReference type="Proteomes" id="UP001491310"/>
    </source>
</evidence>
<keyword evidence="8" id="KW-1185">Reference proteome</keyword>
<comment type="caution">
    <text evidence="7">The sequence shown here is derived from an EMBL/GenBank/DDBJ whole genome shotgun (WGS) entry which is preliminary data.</text>
</comment>
<name>A0ABR2Z2X7_9CHLO</name>
<evidence type="ECO:0000256" key="5">
    <source>
        <dbReference type="RuleBase" id="RU362057"/>
    </source>
</evidence>
<dbReference type="SUPFAM" id="SSF53756">
    <property type="entry name" value="UDP-Glycosyltransferase/glycogen phosphorylase"/>
    <property type="match status" value="1"/>
</dbReference>
<feature type="signal peptide" evidence="6">
    <location>
        <begin position="1"/>
        <end position="22"/>
    </location>
</feature>
<gene>
    <name evidence="7" type="ORF">WJX75_004810</name>
</gene>
<dbReference type="Pfam" id="PF00201">
    <property type="entry name" value="UDPGT"/>
    <property type="match status" value="1"/>
</dbReference>
<evidence type="ECO:0000256" key="3">
    <source>
        <dbReference type="ARBA" id="ARBA00022679"/>
    </source>
</evidence>
<keyword evidence="3 4" id="KW-0808">Transferase</keyword>
<dbReference type="EMBL" id="JALJOT010000001">
    <property type="protein sequence ID" value="KAK9918532.1"/>
    <property type="molecule type" value="Genomic_DNA"/>
</dbReference>
<accession>A0ABR2Z2X7</accession>
<dbReference type="PANTHER" id="PTHR48043">
    <property type="entry name" value="EG:EG0003.4 PROTEIN-RELATED"/>
    <property type="match status" value="1"/>
</dbReference>
<evidence type="ECO:0000256" key="2">
    <source>
        <dbReference type="ARBA" id="ARBA00022676"/>
    </source>
</evidence>
<reference evidence="7 8" key="1">
    <citation type="journal article" date="2024" name="Nat. Commun.">
        <title>Phylogenomics reveals the evolutionary origins of lichenization in chlorophyte algae.</title>
        <authorList>
            <person name="Puginier C."/>
            <person name="Libourel C."/>
            <person name="Otte J."/>
            <person name="Skaloud P."/>
            <person name="Haon M."/>
            <person name="Grisel S."/>
            <person name="Petersen M."/>
            <person name="Berrin J.G."/>
            <person name="Delaux P.M."/>
            <person name="Dal Grande F."/>
            <person name="Keller J."/>
        </authorList>
    </citation>
    <scope>NUCLEOTIDE SEQUENCE [LARGE SCALE GENOMIC DNA]</scope>
    <source>
        <strain evidence="7 8">SAG 216-7</strain>
    </source>
</reference>
<dbReference type="Proteomes" id="UP001491310">
    <property type="component" value="Unassembled WGS sequence"/>
</dbReference>
<organism evidence="7 8">
    <name type="scientific">Coccomyxa subellipsoidea</name>
    <dbReference type="NCBI Taxonomy" id="248742"/>
    <lineage>
        <taxon>Eukaryota</taxon>
        <taxon>Viridiplantae</taxon>
        <taxon>Chlorophyta</taxon>
        <taxon>core chlorophytes</taxon>
        <taxon>Trebouxiophyceae</taxon>
        <taxon>Trebouxiophyceae incertae sedis</taxon>
        <taxon>Coccomyxaceae</taxon>
        <taxon>Coccomyxa</taxon>
    </lineage>
</organism>
<keyword evidence="2 4" id="KW-0328">Glycosyltransferase</keyword>
<feature type="chain" id="PRO_5045554567" description="Glycosyltransferase" evidence="6">
    <location>
        <begin position="23"/>
        <end position="492"/>
    </location>
</feature>